<protein>
    <recommendedName>
        <fullName evidence="2">DUF1707 domain-containing protein</fullName>
    </recommendedName>
</protein>
<name>A0A171DFM9_9SYNE</name>
<evidence type="ECO:0000256" key="1">
    <source>
        <dbReference type="SAM" id="MobiDB-lite"/>
    </source>
</evidence>
<gene>
    <name evidence="3" type="ORF">FLM9_458</name>
</gene>
<feature type="region of interest" description="Disordered" evidence="1">
    <location>
        <begin position="192"/>
        <end position="218"/>
    </location>
</feature>
<dbReference type="EMBL" id="FITM01000053">
    <property type="protein sequence ID" value="SAY38560.1"/>
    <property type="molecule type" value="Genomic_DNA"/>
</dbReference>
<evidence type="ECO:0000313" key="3">
    <source>
        <dbReference type="EMBL" id="SAY38560.1"/>
    </source>
</evidence>
<dbReference type="PANTHER" id="PTHR40763:SF5">
    <property type="entry name" value="MEMBRANE PROTEIN"/>
    <property type="match status" value="1"/>
</dbReference>
<reference evidence="4" key="1">
    <citation type="submission" date="2016-02" db="EMBL/GenBank/DDBJ databases">
        <authorList>
            <person name="liu f."/>
        </authorList>
    </citation>
    <scope>NUCLEOTIDE SEQUENCE [LARGE SCALE GENOMIC DNA]</scope>
</reference>
<dbReference type="AlphaFoldDB" id="A0A171DFM9"/>
<keyword evidence="4" id="KW-1185">Reference proteome</keyword>
<proteinExistence type="predicted"/>
<dbReference type="InterPro" id="IPR012551">
    <property type="entry name" value="DUF1707_SHOCT-like"/>
</dbReference>
<evidence type="ECO:0000313" key="4">
    <source>
        <dbReference type="Proteomes" id="UP000182631"/>
    </source>
</evidence>
<dbReference type="Pfam" id="PF08044">
    <property type="entry name" value="DUF1707"/>
    <property type="match status" value="1"/>
</dbReference>
<dbReference type="PANTHER" id="PTHR40763">
    <property type="entry name" value="MEMBRANE PROTEIN-RELATED"/>
    <property type="match status" value="1"/>
</dbReference>
<organism evidence="3 4">
    <name type="scientific">Candidatus Synechococcus spongiarum</name>
    <dbReference type="NCBI Taxonomy" id="431041"/>
    <lineage>
        <taxon>Bacteria</taxon>
        <taxon>Bacillati</taxon>
        <taxon>Cyanobacteriota</taxon>
        <taxon>Cyanophyceae</taxon>
        <taxon>Synechococcales</taxon>
        <taxon>Synechococcaceae</taxon>
        <taxon>Synechococcus</taxon>
    </lineage>
</organism>
<accession>A0A171DFM9</accession>
<evidence type="ECO:0000259" key="2">
    <source>
        <dbReference type="Pfam" id="PF08044"/>
    </source>
</evidence>
<feature type="compositionally biased region" description="Pro residues" evidence="1">
    <location>
        <begin position="209"/>
        <end position="218"/>
    </location>
</feature>
<dbReference type="Proteomes" id="UP000182631">
    <property type="component" value="Unassembled WGS sequence"/>
</dbReference>
<sequence>MNPVPEGLLTLEDRQAAVDRLATHFAHGHLTDTELEHRLDLAYAADTRAQLTALESDLPALAPETRLAPPSALGAFIVSICGRTEQRGRWRPARTTTVLTMMGKTVLDFREAVIGTSRIALHLITAMGGVEIIVPAGVRARWAGIAVMGKVKVEESVGVSAPDTPLLWISGFVVMGNVKIIERLLHETRKQARRRYKETRKMHRGHRNPFPPPAQPGA</sequence>
<feature type="compositionally biased region" description="Basic residues" evidence="1">
    <location>
        <begin position="192"/>
        <end position="207"/>
    </location>
</feature>
<feature type="domain" description="DUF1707" evidence="2">
    <location>
        <begin position="12"/>
        <end position="59"/>
    </location>
</feature>